<dbReference type="GO" id="GO:0005506">
    <property type="term" value="F:iron ion binding"/>
    <property type="evidence" value="ECO:0007669"/>
    <property type="project" value="TreeGrafter"/>
</dbReference>
<comment type="similarity">
    <text evidence="1">Belongs to the HupF/HypC family.</text>
</comment>
<keyword evidence="3" id="KW-1185">Reference proteome</keyword>
<name>A0A375A8D1_9GAMM</name>
<dbReference type="PANTHER" id="PTHR35177">
    <property type="entry name" value="HYDROGENASE MATURATION FACTOR HYBG"/>
    <property type="match status" value="1"/>
</dbReference>
<dbReference type="PANTHER" id="PTHR35177:SF2">
    <property type="entry name" value="HYDROGENASE MATURATION FACTOR HYBG"/>
    <property type="match status" value="1"/>
</dbReference>
<dbReference type="InterPro" id="IPR001109">
    <property type="entry name" value="Hydrogenase_HupF/HypC"/>
</dbReference>
<evidence type="ECO:0000313" key="2">
    <source>
        <dbReference type="EMBL" id="SLM62368.1"/>
    </source>
</evidence>
<organism evidence="2 3">
    <name type="scientific">Dickeya aquatica</name>
    <dbReference type="NCBI Taxonomy" id="1401087"/>
    <lineage>
        <taxon>Bacteria</taxon>
        <taxon>Pseudomonadati</taxon>
        <taxon>Pseudomonadota</taxon>
        <taxon>Gammaproteobacteria</taxon>
        <taxon>Enterobacterales</taxon>
        <taxon>Pectobacteriaceae</taxon>
        <taxon>Dickeya</taxon>
    </lineage>
</organism>
<dbReference type="PRINTS" id="PR00445">
    <property type="entry name" value="HUPFHYPC"/>
</dbReference>
<dbReference type="EMBL" id="LT615367">
    <property type="protein sequence ID" value="SLM62368.1"/>
    <property type="molecule type" value="Genomic_DNA"/>
</dbReference>
<dbReference type="Pfam" id="PF01455">
    <property type="entry name" value="HupF_HypC"/>
    <property type="match status" value="1"/>
</dbReference>
<protein>
    <submittedName>
        <fullName evidence="2">[NiFe] hydrogenase metallocenter assembly protein HypC</fullName>
    </submittedName>
</protein>
<dbReference type="KEGG" id="daq:DAQ1742_01380"/>
<dbReference type="RefSeq" id="WP_035343096.1">
    <property type="nucleotide sequence ID" value="NZ_LT615367.1"/>
</dbReference>
<dbReference type="NCBIfam" id="TIGR00074">
    <property type="entry name" value="hypC_hupF"/>
    <property type="match status" value="1"/>
</dbReference>
<accession>A0A375A8D1</accession>
<dbReference type="AlphaFoldDB" id="A0A375A8D1"/>
<dbReference type="FunFam" id="2.30.30.140:FF:000022">
    <property type="entry name" value="Hydrogenase assembly chaperone HybG"/>
    <property type="match status" value="1"/>
</dbReference>
<dbReference type="InterPro" id="IPR019812">
    <property type="entry name" value="Hydgase_assmbl_chp_CS"/>
</dbReference>
<reference evidence="2 3" key="1">
    <citation type="submission" date="2016-09" db="EMBL/GenBank/DDBJ databases">
        <authorList>
            <person name="Reverchon S."/>
            <person name="Nasser W."/>
            <person name="Leonard S."/>
            <person name="Brochier C."/>
            <person name="Duprey A."/>
        </authorList>
    </citation>
    <scope>NUCLEOTIDE SEQUENCE [LARGE SCALE GENOMIC DNA]</scope>
    <source>
        <strain evidence="2 3">174/2</strain>
    </source>
</reference>
<dbReference type="GO" id="GO:0051604">
    <property type="term" value="P:protein maturation"/>
    <property type="evidence" value="ECO:0007669"/>
    <property type="project" value="TreeGrafter"/>
</dbReference>
<dbReference type="Proteomes" id="UP000294820">
    <property type="component" value="Chromosome 1"/>
</dbReference>
<sequence>MCLGVPGKVVAVGPDLHYPARVDVCGVQREVNIALVCEGSPASLVGQWVLVHVGFAMSLLDEQEAQETLEALQSMQAVGLELDEVRQTGAVYAVRG</sequence>
<evidence type="ECO:0000313" key="3">
    <source>
        <dbReference type="Proteomes" id="UP000294820"/>
    </source>
</evidence>
<dbReference type="Gene3D" id="2.30.30.140">
    <property type="match status" value="1"/>
</dbReference>
<evidence type="ECO:0000256" key="1">
    <source>
        <dbReference type="ARBA" id="ARBA00006018"/>
    </source>
</evidence>
<dbReference type="SUPFAM" id="SSF159127">
    <property type="entry name" value="HupF/HypC-like"/>
    <property type="match status" value="1"/>
</dbReference>
<gene>
    <name evidence="2" type="primary">hypG</name>
    <name evidence="2" type="ORF">DAQ1742_01380</name>
</gene>
<dbReference type="NCBIfam" id="NF007721">
    <property type="entry name" value="PRK10413.1"/>
    <property type="match status" value="1"/>
</dbReference>
<dbReference type="GO" id="GO:1902670">
    <property type="term" value="F:carbon dioxide binding"/>
    <property type="evidence" value="ECO:0007669"/>
    <property type="project" value="TreeGrafter"/>
</dbReference>
<dbReference type="PROSITE" id="PS01097">
    <property type="entry name" value="HUPF_HYPC"/>
    <property type="match status" value="1"/>
</dbReference>
<proteinExistence type="inferred from homology"/>